<accession>A0A1H3C1A9</accession>
<dbReference type="InterPro" id="IPR036928">
    <property type="entry name" value="AS_sf"/>
</dbReference>
<dbReference type="InterPro" id="IPR014085">
    <property type="entry name" value="Allophanate_hydrolase"/>
</dbReference>
<dbReference type="Proteomes" id="UP000243778">
    <property type="component" value="Unassembled WGS sequence"/>
</dbReference>
<keyword evidence="3" id="KW-0378">Hydrolase</keyword>
<dbReference type="RefSeq" id="WP_090229918.1">
    <property type="nucleotide sequence ID" value="NZ_FNNU01000004.1"/>
</dbReference>
<name>A0A1H3C1A9_9PSED</name>
<dbReference type="NCBIfam" id="TIGR02713">
    <property type="entry name" value="allophanate_hyd"/>
    <property type="match status" value="1"/>
</dbReference>
<dbReference type="SUPFAM" id="SSF75304">
    <property type="entry name" value="Amidase signature (AS) enzymes"/>
    <property type="match status" value="1"/>
</dbReference>
<dbReference type="OrthoDB" id="8872210at2"/>
<dbReference type="PANTHER" id="PTHR11895:SF169">
    <property type="entry name" value="GLUTAMYL-TRNA(GLN) AMIDOTRANSFERASE"/>
    <property type="match status" value="1"/>
</dbReference>
<dbReference type="InterPro" id="IPR023631">
    <property type="entry name" value="Amidase_dom"/>
</dbReference>
<keyword evidence="4" id="KW-1185">Reference proteome</keyword>
<dbReference type="AlphaFoldDB" id="A0A1H3C1A9"/>
<evidence type="ECO:0000313" key="3">
    <source>
        <dbReference type="EMBL" id="SDX47962.1"/>
    </source>
</evidence>
<evidence type="ECO:0000313" key="4">
    <source>
        <dbReference type="Proteomes" id="UP000243778"/>
    </source>
</evidence>
<dbReference type="Pfam" id="PF21986">
    <property type="entry name" value="AH_C"/>
    <property type="match status" value="1"/>
</dbReference>
<dbReference type="Gene3D" id="3.10.490.10">
    <property type="entry name" value="Gamma-glutamyl cyclotransferase-like"/>
    <property type="match status" value="1"/>
</dbReference>
<dbReference type="InterPro" id="IPR053844">
    <property type="entry name" value="AH_C"/>
</dbReference>
<evidence type="ECO:0000259" key="1">
    <source>
        <dbReference type="Pfam" id="PF01425"/>
    </source>
</evidence>
<dbReference type="NCBIfam" id="NF006043">
    <property type="entry name" value="PRK08186.1"/>
    <property type="match status" value="1"/>
</dbReference>
<proteinExistence type="predicted"/>
<sequence>MTHEFDLRLGALKTAYAEGRLNPRQLILALREKAAALNPEFNLFIHLLSVEELEPYLAALDGKAADSLPLFGVPFALKDNIDLAGIPTTAACPAFAYTAERSATLVEQLIALGAVPIGKTNLDQFATGLNGTRSPYGECRNSVHPDYPSGGSSAGSSLAVALGVASFSLGTDTAGSGRVPAALNNLVGLKATKGLVSTAGVVPACRTLDVVSFFTASAREASQLLALTAALDPRDAYSRANPLWNDGSAFGKPRPFRFGVPTQLEFLGCTESPALFAEAVASLKALGGTPVPLDFAPFLEAARLLYEGPWVAERYSVAGELMENDPEAVLPVIRAVLAKAPGTTAVEAFRAQYRLQELKAICDKAFEGLDCVLTPSIPRPVTLAELHAEPVARNSDLGYYTNFMNLLDYAAVAVPSAFMANGLPWGVTLFGRAFTDQYLLGIADALQGERNLPLVGGWALDAVASATPSRNDRARVVVCGAHLDGLPLNWQLRKRGGRLLQTTHSSPDYQLHALAGGPPFRPGMVRVAEGGVAIEVEVWELSSAELGSFLTGIPAPLGLGKVQLADGSWETGFICEPYGLQGATDITSFGGWRAYMKSR</sequence>
<dbReference type="EMBL" id="FNNU01000004">
    <property type="protein sequence ID" value="SDX47962.1"/>
    <property type="molecule type" value="Genomic_DNA"/>
</dbReference>
<dbReference type="STRING" id="1007099.SAMN05216287_3056"/>
<feature type="domain" description="Amidase" evidence="1">
    <location>
        <begin position="26"/>
        <end position="440"/>
    </location>
</feature>
<dbReference type="Gene3D" id="3.90.1300.10">
    <property type="entry name" value="Amidase signature (AS) domain"/>
    <property type="match status" value="1"/>
</dbReference>
<dbReference type="InterPro" id="IPR000120">
    <property type="entry name" value="Amidase"/>
</dbReference>
<protein>
    <submittedName>
        <fullName evidence="3">Allophanate hydrolase</fullName>
    </submittedName>
</protein>
<dbReference type="GO" id="GO:0016787">
    <property type="term" value="F:hydrolase activity"/>
    <property type="evidence" value="ECO:0007669"/>
    <property type="project" value="UniProtKB-KW"/>
</dbReference>
<organism evidence="3 4">
    <name type="scientific">Pseudomonas kuykendallii</name>
    <dbReference type="NCBI Taxonomy" id="1007099"/>
    <lineage>
        <taxon>Bacteria</taxon>
        <taxon>Pseudomonadati</taxon>
        <taxon>Pseudomonadota</taxon>
        <taxon>Gammaproteobacteria</taxon>
        <taxon>Pseudomonadales</taxon>
        <taxon>Pseudomonadaceae</taxon>
        <taxon>Pseudomonas</taxon>
    </lineage>
</organism>
<reference evidence="4" key="1">
    <citation type="submission" date="2016-10" db="EMBL/GenBank/DDBJ databases">
        <authorList>
            <person name="Varghese N."/>
            <person name="Submissions S."/>
        </authorList>
    </citation>
    <scope>NUCLEOTIDE SEQUENCE [LARGE SCALE GENOMIC DNA]</scope>
    <source>
        <strain evidence="4">NRRL B-59562</strain>
    </source>
</reference>
<dbReference type="Gene3D" id="1.20.58.1700">
    <property type="match status" value="1"/>
</dbReference>
<dbReference type="PANTHER" id="PTHR11895">
    <property type="entry name" value="TRANSAMIDASE"/>
    <property type="match status" value="1"/>
</dbReference>
<feature type="domain" description="Allophanate hydrolase C-terminal" evidence="2">
    <location>
        <begin position="475"/>
        <end position="597"/>
    </location>
</feature>
<gene>
    <name evidence="3" type="ORF">SAMN05216287_3056</name>
</gene>
<dbReference type="Pfam" id="PF01425">
    <property type="entry name" value="Amidase"/>
    <property type="match status" value="1"/>
</dbReference>
<evidence type="ECO:0000259" key="2">
    <source>
        <dbReference type="Pfam" id="PF21986"/>
    </source>
</evidence>